<evidence type="ECO:0000313" key="5">
    <source>
        <dbReference type="EMBL" id="JAE15039.1"/>
    </source>
</evidence>
<evidence type="ECO:0000256" key="3">
    <source>
        <dbReference type="SAM" id="Coils"/>
    </source>
</evidence>
<sequence length="160" mass="17900">MLSKKAQDAEDLAKKRVVKAVEKIKEVKDAEVRSLDQLERLTKQIAGRKLELRAAQEKANLAQYGKLTMENELRKRRAKHDQQRKAGEGALAVADIPSLKNTSWSFDATSSTSNPHTAGALSRSDTIAATTVKEPKPRKSFFPRSIVTIFMSTRKKTHIK</sequence>
<dbReference type="EMBL" id="GBRH01182857">
    <property type="protein sequence ID" value="JAE15039.1"/>
    <property type="molecule type" value="Transcribed_RNA"/>
</dbReference>
<dbReference type="GO" id="GO:0009903">
    <property type="term" value="P:chloroplast avoidance movement"/>
    <property type="evidence" value="ECO:0007669"/>
    <property type="project" value="TreeGrafter"/>
</dbReference>
<evidence type="ECO:0000256" key="2">
    <source>
        <dbReference type="ARBA" id="ARBA00023054"/>
    </source>
</evidence>
<evidence type="ECO:0000256" key="4">
    <source>
        <dbReference type="SAM" id="MobiDB-lite"/>
    </source>
</evidence>
<dbReference type="GO" id="GO:0005829">
    <property type="term" value="C:cytosol"/>
    <property type="evidence" value="ECO:0007669"/>
    <property type="project" value="TreeGrafter"/>
</dbReference>
<accession>A0A0A9FUV2</accession>
<name>A0A0A9FUV2_ARUDO</name>
<reference evidence="5" key="2">
    <citation type="journal article" date="2015" name="Data Brief">
        <title>Shoot transcriptome of the giant reed, Arundo donax.</title>
        <authorList>
            <person name="Barrero R.A."/>
            <person name="Guerrero F.D."/>
            <person name="Moolhuijzen P."/>
            <person name="Goolsby J.A."/>
            <person name="Tidwell J."/>
            <person name="Bellgard S.E."/>
            <person name="Bellgard M.I."/>
        </authorList>
    </citation>
    <scope>NUCLEOTIDE SEQUENCE</scope>
    <source>
        <tissue evidence="5">Shoot tissue taken approximately 20 cm above the soil surface</tissue>
    </source>
</reference>
<dbReference type="AlphaFoldDB" id="A0A0A9FUV2"/>
<dbReference type="GO" id="GO:0009904">
    <property type="term" value="P:chloroplast accumulation movement"/>
    <property type="evidence" value="ECO:0007669"/>
    <property type="project" value="TreeGrafter"/>
</dbReference>
<protein>
    <submittedName>
        <fullName evidence="5">Uncharacterized protein</fullName>
    </submittedName>
</protein>
<reference evidence="5" key="1">
    <citation type="submission" date="2014-09" db="EMBL/GenBank/DDBJ databases">
        <authorList>
            <person name="Magalhaes I.L.F."/>
            <person name="Oliveira U."/>
            <person name="Santos F.R."/>
            <person name="Vidigal T.H.D.A."/>
            <person name="Brescovit A.D."/>
            <person name="Santos A.J."/>
        </authorList>
    </citation>
    <scope>NUCLEOTIDE SEQUENCE</scope>
    <source>
        <tissue evidence="5">Shoot tissue taken approximately 20 cm above the soil surface</tissue>
    </source>
</reference>
<dbReference type="PANTHER" id="PTHR32054">
    <property type="entry name" value="HEAVY CHAIN, PUTATIVE, EXPRESSED-RELATED-RELATED"/>
    <property type="match status" value="1"/>
</dbReference>
<feature type="coiled-coil region" evidence="3">
    <location>
        <begin position="21"/>
        <end position="58"/>
    </location>
</feature>
<dbReference type="PANTHER" id="PTHR32054:SF15">
    <property type="entry name" value="OS09G0458000 PROTEIN"/>
    <property type="match status" value="1"/>
</dbReference>
<evidence type="ECO:0000256" key="1">
    <source>
        <dbReference type="ARBA" id="ARBA00005485"/>
    </source>
</evidence>
<feature type="region of interest" description="Disordered" evidence="4">
    <location>
        <begin position="107"/>
        <end position="135"/>
    </location>
</feature>
<dbReference type="Pfam" id="PF05701">
    <property type="entry name" value="WEMBL"/>
    <property type="match status" value="1"/>
</dbReference>
<feature type="region of interest" description="Disordered" evidence="4">
    <location>
        <begin position="73"/>
        <end position="92"/>
    </location>
</feature>
<keyword evidence="2 3" id="KW-0175">Coiled coil</keyword>
<comment type="similarity">
    <text evidence="1">Belongs to the WEB family.</text>
</comment>
<organism evidence="5">
    <name type="scientific">Arundo donax</name>
    <name type="common">Giant reed</name>
    <name type="synonym">Donax arundinaceus</name>
    <dbReference type="NCBI Taxonomy" id="35708"/>
    <lineage>
        <taxon>Eukaryota</taxon>
        <taxon>Viridiplantae</taxon>
        <taxon>Streptophyta</taxon>
        <taxon>Embryophyta</taxon>
        <taxon>Tracheophyta</taxon>
        <taxon>Spermatophyta</taxon>
        <taxon>Magnoliopsida</taxon>
        <taxon>Liliopsida</taxon>
        <taxon>Poales</taxon>
        <taxon>Poaceae</taxon>
        <taxon>PACMAD clade</taxon>
        <taxon>Arundinoideae</taxon>
        <taxon>Arundineae</taxon>
        <taxon>Arundo</taxon>
    </lineage>
</organism>
<feature type="compositionally biased region" description="Polar residues" evidence="4">
    <location>
        <begin position="107"/>
        <end position="116"/>
    </location>
</feature>
<dbReference type="InterPro" id="IPR008545">
    <property type="entry name" value="Web"/>
</dbReference>
<proteinExistence type="inferred from homology"/>